<dbReference type="AlphaFoldDB" id="M0J5R4"/>
<proteinExistence type="predicted"/>
<keyword evidence="1" id="KW-0472">Membrane</keyword>
<sequence length="50" mass="5332">MVTLSMLALSGPFLSTSRPETTIIGVLFVAVGVYGTVDSLAAFVGYYIRF</sequence>
<protein>
    <submittedName>
        <fullName evidence="2">Uncharacterized protein</fullName>
    </submittedName>
</protein>
<feature type="transmembrane region" description="Helical" evidence="1">
    <location>
        <begin position="27"/>
        <end position="48"/>
    </location>
</feature>
<keyword evidence="3" id="KW-1185">Reference proteome</keyword>
<dbReference type="Proteomes" id="UP000011603">
    <property type="component" value="Unassembled WGS sequence"/>
</dbReference>
<reference evidence="2 3" key="1">
    <citation type="journal article" date="2014" name="PLoS Genet.">
        <title>Phylogenetically driven sequencing of extremely halophilic archaea reveals strategies for static and dynamic osmo-response.</title>
        <authorList>
            <person name="Becker E.A."/>
            <person name="Seitzer P.M."/>
            <person name="Tritt A."/>
            <person name="Larsen D."/>
            <person name="Krusor M."/>
            <person name="Yao A.I."/>
            <person name="Wu D."/>
            <person name="Madern D."/>
            <person name="Eisen J.A."/>
            <person name="Darling A.E."/>
            <person name="Facciotti M.T."/>
        </authorList>
    </citation>
    <scope>NUCLEOTIDE SEQUENCE [LARGE SCALE GENOMIC DNA]</scope>
    <source>
        <strain evidence="3">ATCC 33500 / DSM 1411 / JCM 8866 / NBRC 14739 / NCIMB 2177 / R-4</strain>
    </source>
</reference>
<evidence type="ECO:0000256" key="1">
    <source>
        <dbReference type="SAM" id="Phobius"/>
    </source>
</evidence>
<evidence type="ECO:0000313" key="2">
    <source>
        <dbReference type="EMBL" id="EMA03035.1"/>
    </source>
</evidence>
<dbReference type="EMBL" id="AOLO01000007">
    <property type="protein sequence ID" value="EMA03035.1"/>
    <property type="molecule type" value="Genomic_DNA"/>
</dbReference>
<dbReference type="PATRIC" id="fig|523841.21.peg.2155"/>
<accession>M0J5R4</accession>
<keyword evidence="1" id="KW-0812">Transmembrane</keyword>
<organism evidence="2 3">
    <name type="scientific">Haloferax mediterranei (strain ATCC 33500 / DSM 1411 / JCM 8866 / NBRC 14739 / NCIMB 2177 / R-4)</name>
    <name type="common">Halobacterium mediterranei</name>
    <dbReference type="NCBI Taxonomy" id="523841"/>
    <lineage>
        <taxon>Archaea</taxon>
        <taxon>Methanobacteriati</taxon>
        <taxon>Methanobacteriota</taxon>
        <taxon>Stenosarchaea group</taxon>
        <taxon>Halobacteria</taxon>
        <taxon>Halobacteriales</taxon>
        <taxon>Haloferacaceae</taxon>
        <taxon>Haloferax</taxon>
    </lineage>
</organism>
<comment type="caution">
    <text evidence="2">The sequence shown here is derived from an EMBL/GenBank/DDBJ whole genome shotgun (WGS) entry which is preliminary data.</text>
</comment>
<gene>
    <name evidence="2" type="ORF">C439_10640</name>
</gene>
<keyword evidence="1" id="KW-1133">Transmembrane helix</keyword>
<name>M0J5R4_HALMT</name>
<evidence type="ECO:0000313" key="3">
    <source>
        <dbReference type="Proteomes" id="UP000011603"/>
    </source>
</evidence>